<dbReference type="OrthoDB" id="5918883at2"/>
<evidence type="ECO:0000256" key="1">
    <source>
        <dbReference type="SAM" id="Phobius"/>
    </source>
</evidence>
<evidence type="ECO:0000313" key="3">
    <source>
        <dbReference type="Proteomes" id="UP000093523"/>
    </source>
</evidence>
<proteinExistence type="predicted"/>
<sequence length="150" mass="17176">MVSSSRIMWGTIFVILLATIMWQWNKMEPEVENAALIMTSRDILSSANEYRNYWVVSGEPASIQKEGINVQFSALGWPIVFNDGKLDCRAWLTLLLPEKKTIYTDSITITHEIKESNYNRCNYGIADGKMISVMLINDIFKVNVIFSETK</sequence>
<dbReference type="RefSeq" id="WP_012549287.1">
    <property type="nucleotide sequence ID" value="NZ_CAWMPN010000013.1"/>
</dbReference>
<organism evidence="2 3">
    <name type="scientific">Aliivibrio logei</name>
    <name type="common">Vibrio logei</name>
    <dbReference type="NCBI Taxonomy" id="688"/>
    <lineage>
        <taxon>Bacteria</taxon>
        <taxon>Pseudomonadati</taxon>
        <taxon>Pseudomonadota</taxon>
        <taxon>Gammaproteobacteria</taxon>
        <taxon>Vibrionales</taxon>
        <taxon>Vibrionaceae</taxon>
        <taxon>Aliivibrio</taxon>
    </lineage>
</organism>
<keyword evidence="1" id="KW-0472">Membrane</keyword>
<dbReference type="STRING" id="688.A6E04_00580"/>
<gene>
    <name evidence="2" type="ORF">A6E04_00580</name>
</gene>
<keyword evidence="1" id="KW-0812">Transmembrane</keyword>
<name>A0A1B9NWW7_ALILO</name>
<feature type="transmembrane region" description="Helical" evidence="1">
    <location>
        <begin position="7"/>
        <end position="24"/>
    </location>
</feature>
<dbReference type="Proteomes" id="UP000093523">
    <property type="component" value="Unassembled WGS sequence"/>
</dbReference>
<dbReference type="EMBL" id="MAJU01000013">
    <property type="protein sequence ID" value="OCH20215.1"/>
    <property type="molecule type" value="Genomic_DNA"/>
</dbReference>
<evidence type="ECO:0000313" key="2">
    <source>
        <dbReference type="EMBL" id="OCH20215.1"/>
    </source>
</evidence>
<comment type="caution">
    <text evidence="2">The sequence shown here is derived from an EMBL/GenBank/DDBJ whole genome shotgun (WGS) entry which is preliminary data.</text>
</comment>
<accession>A0A1B9NWW7</accession>
<reference evidence="2 3" key="1">
    <citation type="submission" date="2016-06" db="EMBL/GenBank/DDBJ databases">
        <authorList>
            <person name="Kjaerup R.B."/>
            <person name="Dalgaard T.S."/>
            <person name="Juul-Madsen H.R."/>
        </authorList>
    </citation>
    <scope>NUCLEOTIDE SEQUENCE [LARGE SCALE GENOMIC DNA]</scope>
    <source>
        <strain evidence="2 3">1S159</strain>
    </source>
</reference>
<dbReference type="AlphaFoldDB" id="A0A1B9NWW7"/>
<protein>
    <submittedName>
        <fullName evidence="2">Type IV pilus, mannose-sensitive hemagglutinin protein MshF</fullName>
    </submittedName>
</protein>
<keyword evidence="1" id="KW-1133">Transmembrane helix</keyword>